<dbReference type="OrthoDB" id="8156917at2"/>
<dbReference type="GO" id="GO:0016491">
    <property type="term" value="F:oxidoreductase activity"/>
    <property type="evidence" value="ECO:0007669"/>
    <property type="project" value="InterPro"/>
</dbReference>
<dbReference type="AlphaFoldDB" id="A0A3N4YPR7"/>
<accession>A0A3N4YPR7</accession>
<protein>
    <recommendedName>
        <fullName evidence="3">Nitroreductase family protein</fullName>
    </recommendedName>
</protein>
<dbReference type="EMBL" id="RKQZ01000001">
    <property type="protein sequence ID" value="RPF21364.1"/>
    <property type="molecule type" value="Genomic_DNA"/>
</dbReference>
<gene>
    <name evidence="1" type="ORF">EDD34_1991</name>
</gene>
<dbReference type="Proteomes" id="UP000280501">
    <property type="component" value="Unassembled WGS sequence"/>
</dbReference>
<organism evidence="1 2">
    <name type="scientific">Myceligenerans xiligouense</name>
    <dbReference type="NCBI Taxonomy" id="253184"/>
    <lineage>
        <taxon>Bacteria</taxon>
        <taxon>Bacillati</taxon>
        <taxon>Actinomycetota</taxon>
        <taxon>Actinomycetes</taxon>
        <taxon>Micrococcales</taxon>
        <taxon>Promicromonosporaceae</taxon>
        <taxon>Myceligenerans</taxon>
    </lineage>
</organism>
<evidence type="ECO:0000313" key="2">
    <source>
        <dbReference type="Proteomes" id="UP000280501"/>
    </source>
</evidence>
<dbReference type="RefSeq" id="WP_123814410.1">
    <property type="nucleotide sequence ID" value="NZ_RKQZ01000001.1"/>
</dbReference>
<evidence type="ECO:0000313" key="1">
    <source>
        <dbReference type="EMBL" id="RPF21364.1"/>
    </source>
</evidence>
<dbReference type="InterPro" id="IPR000415">
    <property type="entry name" value="Nitroreductase-like"/>
</dbReference>
<dbReference type="NCBIfam" id="NF047509">
    <property type="entry name" value="Rv3131_FMN_oxido"/>
    <property type="match status" value="1"/>
</dbReference>
<dbReference type="SUPFAM" id="SSF55469">
    <property type="entry name" value="FMN-dependent nitroreductase-like"/>
    <property type="match status" value="1"/>
</dbReference>
<proteinExistence type="predicted"/>
<dbReference type="Gene3D" id="3.40.109.10">
    <property type="entry name" value="NADH Oxidase"/>
    <property type="match status" value="1"/>
</dbReference>
<evidence type="ECO:0008006" key="3">
    <source>
        <dbReference type="Google" id="ProtNLM"/>
    </source>
</evidence>
<reference evidence="1 2" key="1">
    <citation type="submission" date="2018-11" db="EMBL/GenBank/DDBJ databases">
        <title>Sequencing the genomes of 1000 actinobacteria strains.</title>
        <authorList>
            <person name="Klenk H.-P."/>
        </authorList>
    </citation>
    <scope>NUCLEOTIDE SEQUENCE [LARGE SCALE GENOMIC DNA]</scope>
    <source>
        <strain evidence="1 2">DSM 15700</strain>
    </source>
</reference>
<name>A0A3N4YPR7_9MICO</name>
<sequence length="314" mass="34085">MDTVDARVERILEAAGNAPSVYNTQPWQVGFTDSTMTLRADPSRQLRHSDPHGREMLISCGAFLFNARTAARRESLLAVTRVLPDPDDDRLVAEVTFEPGPDPSGDELELAVAITRRATSRVPFEDQPLPTDILAAVQAAAHAEGARLRLVQPSDPARDDLTRLIRRAEGLAAEDPVSRGEEAAWTNVGADRDDGIPQDLLGPAPDEEDAPVRRFLGSQGSVPFEQHSTMAVLATSGDSPRDWVAAGQALEHALLTATSYYVRVSFATTVLENPTTRHDLRRALSLDTFPQMVMRLGTTATPGHAPRRAVSDLT</sequence>
<keyword evidence="2" id="KW-1185">Reference proteome</keyword>
<comment type="caution">
    <text evidence="1">The sequence shown here is derived from an EMBL/GenBank/DDBJ whole genome shotgun (WGS) entry which is preliminary data.</text>
</comment>